<accession>A0A1G1THB4</accession>
<dbReference type="SUPFAM" id="SSF159501">
    <property type="entry name" value="EreA/ChaN-like"/>
    <property type="match status" value="1"/>
</dbReference>
<sequence length="438" mass="47696">MRGAGPAGHLRPVNHLFARPMPLFSSPNAPAGAPRFLAVWLLVLLASLLAGPARAQDSTLTRLIRQHQLPLVAGPQFSGAGWDKLQSSIQQSQFVLVGEAHGTAQIPAFTAAVAQVLKPAVFVAEIDPYVAQDLTALAAQPGLPTAYSQRYPQALCFYNWAEEFELIRTLRAQRVQVLGLDQVFIAMAGRFYALLAEQAKGKPARAYLHQQAAKYAAQGQAFERAGKDQFSMAEQRPSALDSLVNITRQEGPAVRQMVQYYAASYAIYQSQIKGTGGHQERLNLMRRNLLRYARGAQGPTGQPLPKMLFKFGANHLARGLSLASFGEFYDVGNLAQDLAEAQDQKSLHLLVMGKQGTAASSLSPRSPKKPRAYTAAEEPSLKLFFDQTTGPAWNVVDLRPARHALTAGKLVVGQAVQRVLLGYDYLVVIPETTASHPY</sequence>
<evidence type="ECO:0000313" key="2">
    <source>
        <dbReference type="Proteomes" id="UP000177506"/>
    </source>
</evidence>
<keyword evidence="2" id="KW-1185">Reference proteome</keyword>
<dbReference type="AlphaFoldDB" id="A0A1G1THB4"/>
<organism evidence="1 2">
    <name type="scientific">Hymenobacter coccineus</name>
    <dbReference type="NCBI Taxonomy" id="1908235"/>
    <lineage>
        <taxon>Bacteria</taxon>
        <taxon>Pseudomonadati</taxon>
        <taxon>Bacteroidota</taxon>
        <taxon>Cytophagia</taxon>
        <taxon>Cytophagales</taxon>
        <taxon>Hymenobacteraceae</taxon>
        <taxon>Hymenobacter</taxon>
    </lineage>
</organism>
<protein>
    <submittedName>
        <fullName evidence="1">Uncharacterized protein</fullName>
    </submittedName>
</protein>
<comment type="caution">
    <text evidence="1">The sequence shown here is derived from an EMBL/GenBank/DDBJ whole genome shotgun (WGS) entry which is preliminary data.</text>
</comment>
<dbReference type="Proteomes" id="UP000177506">
    <property type="component" value="Unassembled WGS sequence"/>
</dbReference>
<name>A0A1G1THB4_9BACT</name>
<proteinExistence type="predicted"/>
<reference evidence="1 2" key="1">
    <citation type="submission" date="2016-08" db="EMBL/GenBank/DDBJ databases">
        <title>Hymenobacter coccineus sp. nov., Hymenobacter lapidarius sp. nov. and Hymenobacter glacialis sp. nov., isolated from Antarctic soil.</title>
        <authorList>
            <person name="Sedlacek I."/>
            <person name="Kralova S."/>
            <person name="Kyrova K."/>
            <person name="Maslanova I."/>
            <person name="Stankova E."/>
            <person name="Vrbovska V."/>
            <person name="Nemec M."/>
            <person name="Bartak M."/>
            <person name="Svec P."/>
            <person name="Busse H.-J."/>
            <person name="Pantucek R."/>
        </authorList>
    </citation>
    <scope>NUCLEOTIDE SEQUENCE [LARGE SCALE GENOMIC DNA]</scope>
    <source>
        <strain evidence="1 2">CCM 8649</strain>
    </source>
</reference>
<evidence type="ECO:0000313" key="1">
    <source>
        <dbReference type="EMBL" id="OGX90270.1"/>
    </source>
</evidence>
<dbReference type="EMBL" id="MDZA01000170">
    <property type="protein sequence ID" value="OGX90270.1"/>
    <property type="molecule type" value="Genomic_DNA"/>
</dbReference>
<gene>
    <name evidence="1" type="ORF">BEN49_23290</name>
</gene>